<comment type="catalytic activity">
    <reaction evidence="2">
        <text>glycyl-tRNA(Ala) + H2O = tRNA(Ala) + glycine + H(+)</text>
        <dbReference type="Rhea" id="RHEA:53744"/>
        <dbReference type="Rhea" id="RHEA-COMP:9657"/>
        <dbReference type="Rhea" id="RHEA-COMP:13640"/>
        <dbReference type="ChEBI" id="CHEBI:15377"/>
        <dbReference type="ChEBI" id="CHEBI:15378"/>
        <dbReference type="ChEBI" id="CHEBI:57305"/>
        <dbReference type="ChEBI" id="CHEBI:78442"/>
        <dbReference type="ChEBI" id="CHEBI:78522"/>
    </reaction>
</comment>
<comment type="caution">
    <text evidence="3">The sequence shown here is derived from an EMBL/GenBank/DDBJ whole genome shotgun (WGS) entry which is preliminary data.</text>
</comment>
<dbReference type="Gene3D" id="3.50.80.10">
    <property type="entry name" value="D-tyrosyl-tRNA(Tyr) deacylase"/>
    <property type="match status" value="1"/>
</dbReference>
<comment type="domain">
    <text evidence="2">A Gly-cisPro motif from one monomer fits into the active site of the other monomer to allow specific chiral rejection of L-amino acids.</text>
</comment>
<dbReference type="RefSeq" id="WP_039340662.1">
    <property type="nucleotide sequence ID" value="NZ_PGEZ01000001.1"/>
</dbReference>
<comment type="catalytic activity">
    <reaction evidence="2">
        <text>a D-aminoacyl-tRNA + H2O = a tRNA + a D-alpha-amino acid + H(+)</text>
        <dbReference type="Rhea" id="RHEA:13953"/>
        <dbReference type="Rhea" id="RHEA-COMP:10123"/>
        <dbReference type="Rhea" id="RHEA-COMP:10124"/>
        <dbReference type="ChEBI" id="CHEBI:15377"/>
        <dbReference type="ChEBI" id="CHEBI:15378"/>
        <dbReference type="ChEBI" id="CHEBI:59871"/>
        <dbReference type="ChEBI" id="CHEBI:78442"/>
        <dbReference type="ChEBI" id="CHEBI:79333"/>
        <dbReference type="EC" id="3.1.1.96"/>
    </reaction>
</comment>
<dbReference type="SUPFAM" id="SSF69500">
    <property type="entry name" value="DTD-like"/>
    <property type="match status" value="1"/>
</dbReference>
<keyword evidence="2" id="KW-0694">RNA-binding</keyword>
<comment type="function">
    <text evidence="2">An aminoacyl-tRNA editing enzyme that deacylates mischarged D-aminoacyl-tRNAs. Also deacylates mischarged glycyl-tRNA(Ala), protecting cells against glycine mischarging by AlaRS. Acts via tRNA-based rather than protein-based catalysis; rejects L-amino acids rather than detecting D-amino acids in the active site. By recycling D-aminoacyl-tRNA to D-amino acids and free tRNA molecules, this enzyme counteracts the toxicity associated with the formation of D-aminoacyl-tRNA entities in vivo and helps enforce protein L-homochirality.</text>
</comment>
<dbReference type="EMBL" id="PGEZ01000001">
    <property type="protein sequence ID" value="PJJ57137.1"/>
    <property type="molecule type" value="Genomic_DNA"/>
</dbReference>
<dbReference type="GO" id="GO:0051500">
    <property type="term" value="F:D-tyrosyl-tRNA(Tyr) deacylase activity"/>
    <property type="evidence" value="ECO:0007669"/>
    <property type="project" value="TreeGrafter"/>
</dbReference>
<dbReference type="EC" id="3.1.1.-" evidence="2"/>
<dbReference type="InterPro" id="IPR023509">
    <property type="entry name" value="DTD-like_sf"/>
</dbReference>
<evidence type="ECO:0000256" key="2">
    <source>
        <dbReference type="HAMAP-Rule" id="MF_00518"/>
    </source>
</evidence>
<evidence type="ECO:0000256" key="1">
    <source>
        <dbReference type="ARBA" id="ARBA00009673"/>
    </source>
</evidence>
<evidence type="ECO:0000313" key="4">
    <source>
        <dbReference type="Proteomes" id="UP000230842"/>
    </source>
</evidence>
<comment type="subcellular location">
    <subcellularLocation>
        <location evidence="2">Cytoplasm</location>
    </subcellularLocation>
</comment>
<keyword evidence="2" id="KW-0820">tRNA-binding</keyword>
<keyword evidence="2" id="KW-0378">Hydrolase</keyword>
<reference evidence="3 4" key="1">
    <citation type="submission" date="2017-11" db="EMBL/GenBank/DDBJ databases">
        <title>Genomic Encyclopedia of Archaeal and Bacterial Type Strains, Phase II (KMG-II): From Individual Species to Whole Genera.</title>
        <authorList>
            <person name="Goeker M."/>
        </authorList>
    </citation>
    <scope>NUCLEOTIDE SEQUENCE [LARGE SCALE GENOMIC DNA]</scope>
    <source>
        <strain evidence="3 4">DSM 27763</strain>
    </source>
</reference>
<dbReference type="HAMAP" id="MF_00518">
    <property type="entry name" value="Deacylase_Dtd"/>
    <property type="match status" value="1"/>
</dbReference>
<dbReference type="NCBIfam" id="TIGR00256">
    <property type="entry name" value="D-aminoacyl-tRNA deacylase"/>
    <property type="match status" value="1"/>
</dbReference>
<dbReference type="Pfam" id="PF02580">
    <property type="entry name" value="Tyr_Deacylase"/>
    <property type="match status" value="1"/>
</dbReference>
<organism evidence="3 4">
    <name type="scientific">Mumia flava</name>
    <dbReference type="NCBI Taxonomy" id="1348852"/>
    <lineage>
        <taxon>Bacteria</taxon>
        <taxon>Bacillati</taxon>
        <taxon>Actinomycetota</taxon>
        <taxon>Actinomycetes</taxon>
        <taxon>Propionibacteriales</taxon>
        <taxon>Nocardioidaceae</taxon>
        <taxon>Mumia</taxon>
    </lineage>
</organism>
<comment type="similarity">
    <text evidence="1 2">Belongs to the DTD family.</text>
</comment>
<dbReference type="GO" id="GO:0005737">
    <property type="term" value="C:cytoplasm"/>
    <property type="evidence" value="ECO:0007669"/>
    <property type="project" value="UniProtKB-SubCell"/>
</dbReference>
<dbReference type="OrthoDB" id="9801395at2"/>
<proteinExistence type="inferred from homology"/>
<dbReference type="GO" id="GO:0019478">
    <property type="term" value="P:D-amino acid catabolic process"/>
    <property type="evidence" value="ECO:0007669"/>
    <property type="project" value="UniProtKB-UniRule"/>
</dbReference>
<dbReference type="GO" id="GO:0106026">
    <property type="term" value="F:Gly-tRNA(Ala) deacylase activity"/>
    <property type="evidence" value="ECO:0007669"/>
    <property type="project" value="UniProtKB-UniRule"/>
</dbReference>
<gene>
    <name evidence="2" type="primary">dtd</name>
    <name evidence="3" type="ORF">CLV56_1358</name>
</gene>
<name>A0A0B2BTW5_9ACTN</name>
<keyword evidence="2" id="KW-0963">Cytoplasm</keyword>
<dbReference type="EC" id="3.1.1.96" evidence="2"/>
<dbReference type="GO" id="GO:0043908">
    <property type="term" value="F:Ser(Gly)-tRNA(Ala) hydrolase activity"/>
    <property type="evidence" value="ECO:0007669"/>
    <property type="project" value="UniProtKB-UniRule"/>
</dbReference>
<dbReference type="Proteomes" id="UP000230842">
    <property type="component" value="Unassembled WGS sequence"/>
</dbReference>
<feature type="short sequence motif" description="Gly-cisPro motif, important for rejection of L-amino acids" evidence="2">
    <location>
        <begin position="133"/>
        <end position="134"/>
    </location>
</feature>
<protein>
    <recommendedName>
        <fullName evidence="2">D-aminoacyl-tRNA deacylase</fullName>
        <shortName evidence="2">DTD</shortName>
        <ecNumber evidence="2">3.1.1.96</ecNumber>
    </recommendedName>
    <alternativeName>
        <fullName evidence="2">Gly-tRNA(Ala) deacylase</fullName>
        <ecNumber evidence="2">3.1.1.-</ecNumber>
    </alternativeName>
</protein>
<accession>A0A0B2BTW5</accession>
<dbReference type="PANTHER" id="PTHR10472">
    <property type="entry name" value="D-TYROSYL-TRNA TYR DEACYLASE"/>
    <property type="match status" value="1"/>
</dbReference>
<dbReference type="GO" id="GO:0000049">
    <property type="term" value="F:tRNA binding"/>
    <property type="evidence" value="ECO:0007669"/>
    <property type="project" value="UniProtKB-UniRule"/>
</dbReference>
<dbReference type="InterPro" id="IPR003732">
    <property type="entry name" value="Daa-tRNA_deacyls_DTD"/>
</dbReference>
<sequence length="153" mass="15765">MRAVVSRVGSASVTVDGEVVGSFDGPGLLVLLGVTHDDGPDEARSLAAKIWTLRIMRDERSAADLGAPVLVVSQFTLYADVRKGRRPSWGSAAPGAVSEPLYEAFCGFLGDLGAQVSRGIFGADMAVSSVNDGPVTLVVDTAELSRSGTSPGT</sequence>
<dbReference type="PANTHER" id="PTHR10472:SF5">
    <property type="entry name" value="D-AMINOACYL-TRNA DEACYLASE 1"/>
    <property type="match status" value="1"/>
</dbReference>
<comment type="subunit">
    <text evidence="2">Homodimer.</text>
</comment>
<dbReference type="AlphaFoldDB" id="A0A0B2BTW5"/>
<keyword evidence="4" id="KW-1185">Reference proteome</keyword>
<evidence type="ECO:0000313" key="3">
    <source>
        <dbReference type="EMBL" id="PJJ57137.1"/>
    </source>
</evidence>
<dbReference type="FunFam" id="3.50.80.10:FF:000001">
    <property type="entry name" value="D-aminoacyl-tRNA deacylase"/>
    <property type="match status" value="1"/>
</dbReference>